<keyword evidence="2" id="KW-1185">Reference proteome</keyword>
<evidence type="ECO:0008006" key="3">
    <source>
        <dbReference type="Google" id="ProtNLM"/>
    </source>
</evidence>
<dbReference type="OrthoDB" id="2375961at2"/>
<gene>
    <name evidence="1" type="ORF">D8M05_05020</name>
</gene>
<reference evidence="1 2" key="1">
    <citation type="journal article" date="2015" name="Antonie Van Leeuwenhoek">
        <title>Oceanobacillus bengalensis sp. nov., a bacterium isolated from seawater of the Bay of Bengal.</title>
        <authorList>
            <person name="Yongchang O."/>
            <person name="Xiang W."/>
            <person name="Wang G."/>
        </authorList>
    </citation>
    <scope>NUCLEOTIDE SEQUENCE [LARGE SCALE GENOMIC DNA]</scope>
    <source>
        <strain evidence="1 2">MCCC 1K00260</strain>
    </source>
</reference>
<proteinExistence type="predicted"/>
<dbReference type="InterPro" id="IPR021297">
    <property type="entry name" value="YlqD"/>
</dbReference>
<protein>
    <recommendedName>
        <fullName evidence="3">YlqD protein</fullName>
    </recommendedName>
</protein>
<dbReference type="AlphaFoldDB" id="A0A494Z4C8"/>
<evidence type="ECO:0000313" key="2">
    <source>
        <dbReference type="Proteomes" id="UP000281813"/>
    </source>
</evidence>
<dbReference type="Gene3D" id="6.10.140.1110">
    <property type="match status" value="1"/>
</dbReference>
<dbReference type="Proteomes" id="UP000281813">
    <property type="component" value="Unassembled WGS sequence"/>
</dbReference>
<evidence type="ECO:0000313" key="1">
    <source>
        <dbReference type="EMBL" id="RKQ17394.1"/>
    </source>
</evidence>
<comment type="caution">
    <text evidence="1">The sequence shown here is derived from an EMBL/GenBank/DDBJ whole genome shotgun (WGS) entry which is preliminary data.</text>
</comment>
<sequence length="129" mass="15301">MEIIKKVQIKQIVTEESKRKLKVDFQNHIMRLEQECQQLLFERRKLENKSGVSKQEIKQRFQKEINKRKEKISLIDFKLEQLEMLELGSEIVEKEVEALVEVTEGAHWNELMQGQAVVIKDGIVIRIDK</sequence>
<dbReference type="Pfam" id="PF11068">
    <property type="entry name" value="YlqD"/>
    <property type="match status" value="1"/>
</dbReference>
<organism evidence="1 2">
    <name type="scientific">Oceanobacillus bengalensis</name>
    <dbReference type="NCBI Taxonomy" id="1435466"/>
    <lineage>
        <taxon>Bacteria</taxon>
        <taxon>Bacillati</taxon>
        <taxon>Bacillota</taxon>
        <taxon>Bacilli</taxon>
        <taxon>Bacillales</taxon>
        <taxon>Bacillaceae</taxon>
        <taxon>Oceanobacillus</taxon>
    </lineage>
</organism>
<dbReference type="RefSeq" id="WP_121129272.1">
    <property type="nucleotide sequence ID" value="NZ_JBHUFK010000024.1"/>
</dbReference>
<name>A0A494Z4C8_9BACI</name>
<accession>A0A494Z4C8</accession>
<dbReference type="EMBL" id="RBZO01000005">
    <property type="protein sequence ID" value="RKQ17394.1"/>
    <property type="molecule type" value="Genomic_DNA"/>
</dbReference>